<gene>
    <name evidence="2" type="ORF">Dsin_030322</name>
</gene>
<dbReference type="Proteomes" id="UP001281410">
    <property type="component" value="Unassembled WGS sequence"/>
</dbReference>
<feature type="domain" description="Neprosin PEP catalytic" evidence="1">
    <location>
        <begin position="1"/>
        <end position="136"/>
    </location>
</feature>
<dbReference type="EMBL" id="JANJYJ010000010">
    <property type="protein sequence ID" value="KAK3183036.1"/>
    <property type="molecule type" value="Genomic_DNA"/>
</dbReference>
<dbReference type="Pfam" id="PF03080">
    <property type="entry name" value="Neprosin"/>
    <property type="match status" value="1"/>
</dbReference>
<comment type="caution">
    <text evidence="2">The sequence shown here is derived from an EMBL/GenBank/DDBJ whole genome shotgun (WGS) entry which is preliminary data.</text>
</comment>
<accession>A0AAD9ZIM1</accession>
<evidence type="ECO:0000313" key="2">
    <source>
        <dbReference type="EMBL" id="KAK3183036.1"/>
    </source>
</evidence>
<dbReference type="PROSITE" id="PS52045">
    <property type="entry name" value="NEPROSIN_PEP_CD"/>
    <property type="match status" value="1"/>
</dbReference>
<evidence type="ECO:0000313" key="3">
    <source>
        <dbReference type="Proteomes" id="UP001281410"/>
    </source>
</evidence>
<dbReference type="PANTHER" id="PTHR31589:SF110">
    <property type="entry name" value="PROTEIN, PUTATIVE (DUF239)-RELATED"/>
    <property type="match status" value="1"/>
</dbReference>
<evidence type="ECO:0000259" key="1">
    <source>
        <dbReference type="PROSITE" id="PS52045"/>
    </source>
</evidence>
<reference evidence="2" key="1">
    <citation type="journal article" date="2023" name="Plant J.">
        <title>Genome sequences and population genomics provide insights into the demographic history, inbreeding, and mutation load of two 'living fossil' tree species of Dipteronia.</title>
        <authorList>
            <person name="Feng Y."/>
            <person name="Comes H.P."/>
            <person name="Chen J."/>
            <person name="Zhu S."/>
            <person name="Lu R."/>
            <person name="Zhang X."/>
            <person name="Li P."/>
            <person name="Qiu J."/>
            <person name="Olsen K.M."/>
            <person name="Qiu Y."/>
        </authorList>
    </citation>
    <scope>NUCLEOTIDE SEQUENCE</scope>
    <source>
        <strain evidence="2">NBL</strain>
    </source>
</reference>
<organism evidence="2 3">
    <name type="scientific">Dipteronia sinensis</name>
    <dbReference type="NCBI Taxonomy" id="43782"/>
    <lineage>
        <taxon>Eukaryota</taxon>
        <taxon>Viridiplantae</taxon>
        <taxon>Streptophyta</taxon>
        <taxon>Embryophyta</taxon>
        <taxon>Tracheophyta</taxon>
        <taxon>Spermatophyta</taxon>
        <taxon>Magnoliopsida</taxon>
        <taxon>eudicotyledons</taxon>
        <taxon>Gunneridae</taxon>
        <taxon>Pentapetalae</taxon>
        <taxon>rosids</taxon>
        <taxon>malvids</taxon>
        <taxon>Sapindales</taxon>
        <taxon>Sapindaceae</taxon>
        <taxon>Hippocastanoideae</taxon>
        <taxon>Acereae</taxon>
        <taxon>Dipteronia</taxon>
    </lineage>
</organism>
<keyword evidence="3" id="KW-1185">Reference proteome</keyword>
<dbReference type="AlphaFoldDB" id="A0AAD9ZIM1"/>
<dbReference type="InterPro" id="IPR053168">
    <property type="entry name" value="Glutamic_endopeptidase"/>
</dbReference>
<sequence length="136" mass="15383">MKTEVPYFGVEAYVAGWNLTIAHDQQSFTTMWVQRGPRDQLNSILAGWTADSGATTGCYNQLCAGFVSTSTEITPGFLVRPTSVYGFEQYDSKFLIYQDRPTGNWWLVVSKDNKFVGYWPKELFNNLISGTETVAW</sequence>
<protein>
    <recommendedName>
        <fullName evidence="1">Neprosin PEP catalytic domain-containing protein</fullName>
    </recommendedName>
</protein>
<dbReference type="InterPro" id="IPR004314">
    <property type="entry name" value="Neprosin"/>
</dbReference>
<name>A0AAD9ZIM1_9ROSI</name>
<dbReference type="PANTHER" id="PTHR31589">
    <property type="entry name" value="PROTEIN, PUTATIVE (DUF239)-RELATED-RELATED"/>
    <property type="match status" value="1"/>
</dbReference>
<proteinExistence type="predicted"/>